<accession>A0A0K0FTA9</accession>
<dbReference type="AlphaFoldDB" id="A0A0K0FTA9"/>
<organism evidence="1 2">
    <name type="scientific">Strongyloides venezuelensis</name>
    <name type="common">Threadworm</name>
    <dbReference type="NCBI Taxonomy" id="75913"/>
    <lineage>
        <taxon>Eukaryota</taxon>
        <taxon>Metazoa</taxon>
        <taxon>Ecdysozoa</taxon>
        <taxon>Nematoda</taxon>
        <taxon>Chromadorea</taxon>
        <taxon>Rhabditida</taxon>
        <taxon>Tylenchina</taxon>
        <taxon>Panagrolaimomorpha</taxon>
        <taxon>Strongyloidoidea</taxon>
        <taxon>Strongyloididae</taxon>
        <taxon>Strongyloides</taxon>
    </lineage>
</organism>
<dbReference type="Gene3D" id="3.30.420.10">
    <property type="entry name" value="Ribonuclease H-like superfamily/Ribonuclease H"/>
    <property type="match status" value="1"/>
</dbReference>
<evidence type="ECO:0000313" key="1">
    <source>
        <dbReference type="Proteomes" id="UP000035680"/>
    </source>
</evidence>
<dbReference type="WBParaSite" id="SVE_1505100.1">
    <property type="protein sequence ID" value="SVE_1505100.1"/>
    <property type="gene ID" value="SVE_1505100"/>
</dbReference>
<evidence type="ECO:0000313" key="2">
    <source>
        <dbReference type="WBParaSite" id="SVE_1505100.1"/>
    </source>
</evidence>
<dbReference type="InterPro" id="IPR036397">
    <property type="entry name" value="RNaseH_sf"/>
</dbReference>
<proteinExistence type="predicted"/>
<protein>
    <submittedName>
        <fullName evidence="2">Transposase</fullName>
    </submittedName>
</protein>
<sequence>MKTMNFTYDKIEKKISLSKSTKNEKIKFCKKMLTESILTNFIIFSDEKKFSVDGSDNLCNYQKNDVATLNLPKRQRKNGSIMVLENVWSIRINFT</sequence>
<reference evidence="2" key="2">
    <citation type="submission" date="2015-08" db="UniProtKB">
        <authorList>
            <consortium name="WormBaseParasite"/>
        </authorList>
    </citation>
    <scope>IDENTIFICATION</scope>
</reference>
<dbReference type="STRING" id="75913.A0A0K0FTA9"/>
<dbReference type="Proteomes" id="UP000035680">
    <property type="component" value="Unassembled WGS sequence"/>
</dbReference>
<keyword evidence="1" id="KW-1185">Reference proteome</keyword>
<reference evidence="1" key="1">
    <citation type="submission" date="2014-07" db="EMBL/GenBank/DDBJ databases">
        <authorList>
            <person name="Martin A.A"/>
            <person name="De Silva N."/>
        </authorList>
    </citation>
    <scope>NUCLEOTIDE SEQUENCE</scope>
</reference>
<dbReference type="GO" id="GO:0003676">
    <property type="term" value="F:nucleic acid binding"/>
    <property type="evidence" value="ECO:0007669"/>
    <property type="project" value="InterPro"/>
</dbReference>
<name>A0A0K0FTA9_STRVS</name>